<evidence type="ECO:0000313" key="1">
    <source>
        <dbReference type="EMBL" id="MFC3145321.1"/>
    </source>
</evidence>
<dbReference type="RefSeq" id="WP_275635125.1">
    <property type="nucleotide sequence ID" value="NZ_JARGYD010000020.1"/>
</dbReference>
<reference evidence="2" key="1">
    <citation type="journal article" date="2019" name="Int. J. Syst. Evol. Microbiol.">
        <title>The Global Catalogue of Microorganisms (GCM) 10K type strain sequencing project: providing services to taxonomists for standard genome sequencing and annotation.</title>
        <authorList>
            <consortium name="The Broad Institute Genomics Platform"/>
            <consortium name="The Broad Institute Genome Sequencing Center for Infectious Disease"/>
            <person name="Wu L."/>
            <person name="Ma J."/>
        </authorList>
    </citation>
    <scope>NUCLEOTIDE SEQUENCE [LARGE SCALE GENOMIC DNA]</scope>
    <source>
        <strain evidence="2">KCTC 52366</strain>
    </source>
</reference>
<dbReference type="EMBL" id="JBHRTB010000010">
    <property type="protein sequence ID" value="MFC3145321.1"/>
    <property type="molecule type" value="Genomic_DNA"/>
</dbReference>
<evidence type="ECO:0000313" key="2">
    <source>
        <dbReference type="Proteomes" id="UP001595632"/>
    </source>
</evidence>
<comment type="caution">
    <text evidence="1">The sequence shown here is derived from an EMBL/GenBank/DDBJ whole genome shotgun (WGS) entry which is preliminary data.</text>
</comment>
<accession>A0ABV7GYH1</accession>
<protein>
    <recommendedName>
        <fullName evidence="3">Homeodomain-like domain-containing protein</fullName>
    </recommendedName>
</protein>
<evidence type="ECO:0008006" key="3">
    <source>
        <dbReference type="Google" id="ProtNLM"/>
    </source>
</evidence>
<dbReference type="Proteomes" id="UP001595632">
    <property type="component" value="Unassembled WGS sequence"/>
</dbReference>
<gene>
    <name evidence="1" type="ORF">ACFOGP_21555</name>
</gene>
<name>A0ABV7GYH1_9RHOB</name>
<sequence>MVEKTRDDDEILLRMLGMRCDGAASSAIGRAFGVTASRVRVMTDRVRHADVAESGEPADVVQAAYW</sequence>
<organism evidence="1 2">
    <name type="scientific">Psychromarinibacter halotolerans</name>
    <dbReference type="NCBI Taxonomy" id="1775175"/>
    <lineage>
        <taxon>Bacteria</taxon>
        <taxon>Pseudomonadati</taxon>
        <taxon>Pseudomonadota</taxon>
        <taxon>Alphaproteobacteria</taxon>
        <taxon>Rhodobacterales</taxon>
        <taxon>Paracoccaceae</taxon>
        <taxon>Psychromarinibacter</taxon>
    </lineage>
</organism>
<keyword evidence="2" id="KW-1185">Reference proteome</keyword>
<proteinExistence type="predicted"/>